<feature type="region of interest" description="Disordered" evidence="1">
    <location>
        <begin position="1"/>
        <end position="148"/>
    </location>
</feature>
<accession>A0A7C8IYB5</accession>
<feature type="region of interest" description="Disordered" evidence="1">
    <location>
        <begin position="277"/>
        <end position="376"/>
    </location>
</feature>
<feature type="region of interest" description="Disordered" evidence="1">
    <location>
        <begin position="164"/>
        <end position="245"/>
    </location>
</feature>
<reference evidence="2 3" key="1">
    <citation type="submission" date="2019-12" db="EMBL/GenBank/DDBJ databases">
        <title>Draft genome sequence of the ascomycete Xylaria multiplex DSM 110363.</title>
        <authorList>
            <person name="Buettner E."/>
            <person name="Kellner H."/>
        </authorList>
    </citation>
    <scope>NUCLEOTIDE SEQUENCE [LARGE SCALE GENOMIC DNA]</scope>
    <source>
        <strain evidence="2 3">DSM 110363</strain>
    </source>
</reference>
<dbReference type="AlphaFoldDB" id="A0A7C8IYB5"/>
<feature type="compositionally biased region" description="Pro residues" evidence="1">
    <location>
        <begin position="115"/>
        <end position="125"/>
    </location>
</feature>
<name>A0A7C8IYB5_9PEZI</name>
<feature type="compositionally biased region" description="Polar residues" evidence="1">
    <location>
        <begin position="300"/>
        <end position="312"/>
    </location>
</feature>
<feature type="compositionally biased region" description="Polar residues" evidence="1">
    <location>
        <begin position="277"/>
        <end position="288"/>
    </location>
</feature>
<protein>
    <recommendedName>
        <fullName evidence="4">Serine/threonine-protein kinase ppk6</fullName>
    </recommendedName>
</protein>
<sequence length="613" mass="67101">MSADLFAAFEDLSQPPPQQTQSNPNPPPSIQPTSTPLSFGSSFKPLAANPSQQWSQSSPASNQFQHSWQTAQPSPAPNTRPAPAATSPFANIQPINNDTEEDDGWGDFEVAPNSAPSPKPPPVAPVTPSLVNIKQPTPTGEAGKQRTRIIRASTLELVSNSLVNYEEPSTQPSPPVKLSPKLPEPKVPKKAVNTDPNVLFDADDFEGGQDVEGSDDDDDFGEFETVPPPAQHPSDPVSGVLPIPSSNASTVKKASELLLDLDLNKPTPNSTQIAQTKFGQVQAKNQKQGLDKPRSFLDTAKSQTTQTHTKLQTWGDDWNSFSDLPRELVGPPAKTTESTWDWDSVDPPKTTKLGKSKSKPPTPPSNDAAAAAKNDDASWDWDPIDVKAETVVEIEDGALPPINIPPPSILLSAFTQLFDQANEYLYKPISGQPQSIKDRVLSDPKVYDFLRGYLNLVVVAARIIAGRRVRWHRDKFLSQSMSISAAGSKGMKLAGIDKAQTTREDREAVDLVSHWKSQVGRLRSAVASANSTRKSSGEQLKIPELTDTVQLQTARDVPTAPKACVICGLKRNERLPKVDYEVEDSFGEWWVEHWGHVSCKRFWLQHENTLRQR</sequence>
<dbReference type="PANTHER" id="PTHR42084:SF1">
    <property type="entry name" value="SERINE_THREONINE-PROTEIN KINASE PPK6"/>
    <property type="match status" value="1"/>
</dbReference>
<dbReference type="PANTHER" id="PTHR42084">
    <property type="entry name" value="YALI0E26631P"/>
    <property type="match status" value="1"/>
</dbReference>
<feature type="compositionally biased region" description="Pro residues" evidence="1">
    <location>
        <begin position="14"/>
        <end position="30"/>
    </location>
</feature>
<keyword evidence="3" id="KW-1185">Reference proteome</keyword>
<evidence type="ECO:0008006" key="4">
    <source>
        <dbReference type="Google" id="ProtNLM"/>
    </source>
</evidence>
<comment type="caution">
    <text evidence="2">The sequence shown here is derived from an EMBL/GenBank/DDBJ whole genome shotgun (WGS) entry which is preliminary data.</text>
</comment>
<evidence type="ECO:0000256" key="1">
    <source>
        <dbReference type="SAM" id="MobiDB-lite"/>
    </source>
</evidence>
<feature type="compositionally biased region" description="Acidic residues" evidence="1">
    <location>
        <begin position="201"/>
        <end position="222"/>
    </location>
</feature>
<organism evidence="2 3">
    <name type="scientific">Xylaria multiplex</name>
    <dbReference type="NCBI Taxonomy" id="323545"/>
    <lineage>
        <taxon>Eukaryota</taxon>
        <taxon>Fungi</taxon>
        <taxon>Dikarya</taxon>
        <taxon>Ascomycota</taxon>
        <taxon>Pezizomycotina</taxon>
        <taxon>Sordariomycetes</taxon>
        <taxon>Xylariomycetidae</taxon>
        <taxon>Xylariales</taxon>
        <taxon>Xylariaceae</taxon>
        <taxon>Xylaria</taxon>
    </lineage>
</organism>
<feature type="compositionally biased region" description="Low complexity" evidence="1">
    <location>
        <begin position="47"/>
        <end position="63"/>
    </location>
</feature>
<evidence type="ECO:0000313" key="3">
    <source>
        <dbReference type="Proteomes" id="UP000481858"/>
    </source>
</evidence>
<dbReference type="OrthoDB" id="5420391at2759"/>
<evidence type="ECO:0000313" key="2">
    <source>
        <dbReference type="EMBL" id="KAF2972165.1"/>
    </source>
</evidence>
<gene>
    <name evidence="2" type="ORF">GQX73_g1445</name>
</gene>
<dbReference type="InParanoid" id="A0A7C8IYB5"/>
<dbReference type="EMBL" id="WUBL01000008">
    <property type="protein sequence ID" value="KAF2972165.1"/>
    <property type="molecule type" value="Genomic_DNA"/>
</dbReference>
<proteinExistence type="predicted"/>
<dbReference type="Proteomes" id="UP000481858">
    <property type="component" value="Unassembled WGS sequence"/>
</dbReference>